<dbReference type="InterPro" id="IPR004563">
    <property type="entry name" value="Apolipo_AcylTrfase"/>
</dbReference>
<feature type="transmembrane region" description="Helical" evidence="9">
    <location>
        <begin position="107"/>
        <end position="129"/>
    </location>
</feature>
<evidence type="ECO:0000256" key="9">
    <source>
        <dbReference type="HAMAP-Rule" id="MF_01148"/>
    </source>
</evidence>
<keyword evidence="8 9" id="KW-0012">Acyltransferase</keyword>
<dbReference type="EC" id="2.3.1.269" evidence="9"/>
<dbReference type="STRING" id="1231623.Tasa_002_088"/>
<evidence type="ECO:0000259" key="10">
    <source>
        <dbReference type="PROSITE" id="PS50263"/>
    </source>
</evidence>
<feature type="transmembrane region" description="Helical" evidence="9">
    <location>
        <begin position="6"/>
        <end position="28"/>
    </location>
</feature>
<dbReference type="HAMAP" id="MF_01148">
    <property type="entry name" value="Lnt"/>
    <property type="match status" value="1"/>
</dbReference>
<keyword evidence="7 9" id="KW-0472">Membrane</keyword>
<comment type="subcellular location">
    <subcellularLocation>
        <location evidence="1 9">Cell membrane</location>
        <topology evidence="1 9">Multi-pass membrane protein</topology>
    </subcellularLocation>
</comment>
<dbReference type="Pfam" id="PF00795">
    <property type="entry name" value="CN_hydrolase"/>
    <property type="match status" value="1"/>
</dbReference>
<reference evidence="11 12" key="1">
    <citation type="submission" date="2012-10" db="EMBL/GenBank/DDBJ databases">
        <title>Genome sequencing of Tanticharoenia sakaeratensis NBRC 103193.</title>
        <authorList>
            <person name="Azuma Y."/>
            <person name="Hadano H."/>
            <person name="Hirakawa H."/>
            <person name="Matsushita K."/>
        </authorList>
    </citation>
    <scope>NUCLEOTIDE SEQUENCE [LARGE SCALE GENOMIC DNA]</scope>
    <source>
        <strain evidence="11 12">NBRC 103193</strain>
    </source>
</reference>
<dbReference type="InterPro" id="IPR036526">
    <property type="entry name" value="C-N_Hydrolase_sf"/>
</dbReference>
<evidence type="ECO:0000256" key="8">
    <source>
        <dbReference type="ARBA" id="ARBA00023315"/>
    </source>
</evidence>
<gene>
    <name evidence="9" type="primary">lnt</name>
    <name evidence="11" type="ORF">Tasa_002_088</name>
</gene>
<protein>
    <recommendedName>
        <fullName evidence="9">Apolipoprotein N-acyltransferase</fullName>
        <shortName evidence="9">ALP N-acyltransferase</shortName>
        <ecNumber evidence="9">2.3.1.269</ecNumber>
    </recommendedName>
</protein>
<feature type="transmembrane region" description="Helical" evidence="9">
    <location>
        <begin position="71"/>
        <end position="95"/>
    </location>
</feature>
<dbReference type="GO" id="GO:0005886">
    <property type="term" value="C:plasma membrane"/>
    <property type="evidence" value="ECO:0007669"/>
    <property type="project" value="UniProtKB-SubCell"/>
</dbReference>
<keyword evidence="4 9" id="KW-0808">Transferase</keyword>
<feature type="transmembrane region" description="Helical" evidence="9">
    <location>
        <begin position="460"/>
        <end position="479"/>
    </location>
</feature>
<dbReference type="EMBL" id="BALE01000002">
    <property type="protein sequence ID" value="GAN52808.1"/>
    <property type="molecule type" value="Genomic_DNA"/>
</dbReference>
<comment type="function">
    <text evidence="9">Catalyzes the phospholipid dependent N-acylation of the N-terminal cysteine of apolipoprotein, the last step in lipoprotein maturation.</text>
</comment>
<keyword evidence="6 9" id="KW-1133">Transmembrane helix</keyword>
<dbReference type="Pfam" id="PF20154">
    <property type="entry name" value="LNT_N"/>
    <property type="match status" value="1"/>
</dbReference>
<keyword evidence="5 9" id="KW-0812">Transmembrane</keyword>
<keyword evidence="3 9" id="KW-1003">Cell membrane</keyword>
<organism evidence="11 12">
    <name type="scientific">Tanticharoenia sakaeratensis NBRC 103193</name>
    <dbReference type="NCBI Taxonomy" id="1231623"/>
    <lineage>
        <taxon>Bacteria</taxon>
        <taxon>Pseudomonadati</taxon>
        <taxon>Pseudomonadota</taxon>
        <taxon>Alphaproteobacteria</taxon>
        <taxon>Acetobacterales</taxon>
        <taxon>Acetobacteraceae</taxon>
        <taxon>Tanticharoenia</taxon>
    </lineage>
</organism>
<comment type="caution">
    <text evidence="11">The sequence shown here is derived from an EMBL/GenBank/DDBJ whole genome shotgun (WGS) entry which is preliminary data.</text>
</comment>
<evidence type="ECO:0000256" key="5">
    <source>
        <dbReference type="ARBA" id="ARBA00022692"/>
    </source>
</evidence>
<dbReference type="NCBIfam" id="TIGR00546">
    <property type="entry name" value="lnt"/>
    <property type="match status" value="1"/>
</dbReference>
<comment type="catalytic activity">
    <reaction evidence="9">
        <text>N-terminal S-1,2-diacyl-sn-glyceryl-L-cysteinyl-[lipoprotein] + a glycerophospholipid = N-acyl-S-1,2-diacyl-sn-glyceryl-L-cysteinyl-[lipoprotein] + a 2-acyl-sn-glycero-3-phospholipid + H(+)</text>
        <dbReference type="Rhea" id="RHEA:48228"/>
        <dbReference type="Rhea" id="RHEA-COMP:14681"/>
        <dbReference type="Rhea" id="RHEA-COMP:14684"/>
        <dbReference type="ChEBI" id="CHEBI:15378"/>
        <dbReference type="ChEBI" id="CHEBI:136912"/>
        <dbReference type="ChEBI" id="CHEBI:140656"/>
        <dbReference type="ChEBI" id="CHEBI:140657"/>
        <dbReference type="ChEBI" id="CHEBI:140660"/>
        <dbReference type="EC" id="2.3.1.269"/>
    </reaction>
</comment>
<dbReference type="UniPathway" id="UPA00666"/>
<evidence type="ECO:0000256" key="1">
    <source>
        <dbReference type="ARBA" id="ARBA00004651"/>
    </source>
</evidence>
<feature type="transmembrane region" description="Helical" evidence="9">
    <location>
        <begin position="149"/>
        <end position="169"/>
    </location>
</feature>
<feature type="transmembrane region" description="Helical" evidence="9">
    <location>
        <begin position="40"/>
        <end position="59"/>
    </location>
</feature>
<keyword evidence="11" id="KW-0449">Lipoprotein</keyword>
<evidence type="ECO:0000256" key="2">
    <source>
        <dbReference type="ARBA" id="ARBA00010065"/>
    </source>
</evidence>
<dbReference type="SUPFAM" id="SSF56317">
    <property type="entry name" value="Carbon-nitrogen hydrolase"/>
    <property type="match status" value="1"/>
</dbReference>
<comment type="similarity">
    <text evidence="2 9">Belongs to the CN hydrolase family. Apolipoprotein N-acyltransferase subfamily.</text>
</comment>
<evidence type="ECO:0000256" key="4">
    <source>
        <dbReference type="ARBA" id="ARBA00022679"/>
    </source>
</evidence>
<evidence type="ECO:0000313" key="12">
    <source>
        <dbReference type="Proteomes" id="UP000032679"/>
    </source>
</evidence>
<dbReference type="AlphaFoldDB" id="A0A0D6MHT0"/>
<dbReference type="CDD" id="cd07571">
    <property type="entry name" value="ALP_N-acyl_transferase"/>
    <property type="match status" value="1"/>
</dbReference>
<feature type="transmembrane region" description="Helical" evidence="9">
    <location>
        <begin position="176"/>
        <end position="194"/>
    </location>
</feature>
<name>A0A0D6MHT0_9PROT</name>
<evidence type="ECO:0000313" key="11">
    <source>
        <dbReference type="EMBL" id="GAN52808.1"/>
    </source>
</evidence>
<proteinExistence type="inferred from homology"/>
<evidence type="ECO:0000256" key="3">
    <source>
        <dbReference type="ARBA" id="ARBA00022475"/>
    </source>
</evidence>
<dbReference type="Proteomes" id="UP000032679">
    <property type="component" value="Unassembled WGS sequence"/>
</dbReference>
<dbReference type="PANTHER" id="PTHR38686">
    <property type="entry name" value="APOLIPOPROTEIN N-ACYLTRANSFERASE"/>
    <property type="match status" value="1"/>
</dbReference>
<accession>A0A0D6MHT0</accession>
<keyword evidence="12" id="KW-1185">Reference proteome</keyword>
<dbReference type="PANTHER" id="PTHR38686:SF1">
    <property type="entry name" value="APOLIPOPROTEIN N-ACYLTRANSFERASE"/>
    <property type="match status" value="1"/>
</dbReference>
<dbReference type="InterPro" id="IPR003010">
    <property type="entry name" value="C-N_Hydrolase"/>
</dbReference>
<dbReference type="PROSITE" id="PS50263">
    <property type="entry name" value="CN_HYDROLASE"/>
    <property type="match status" value="1"/>
</dbReference>
<dbReference type="Gene3D" id="3.60.110.10">
    <property type="entry name" value="Carbon-nitrogen hydrolase"/>
    <property type="match status" value="1"/>
</dbReference>
<dbReference type="GO" id="GO:0016410">
    <property type="term" value="F:N-acyltransferase activity"/>
    <property type="evidence" value="ECO:0007669"/>
    <property type="project" value="UniProtKB-UniRule"/>
</dbReference>
<dbReference type="InterPro" id="IPR045378">
    <property type="entry name" value="LNT_N"/>
</dbReference>
<feature type="domain" description="CN hydrolase" evidence="10">
    <location>
        <begin position="210"/>
        <end position="454"/>
    </location>
</feature>
<comment type="pathway">
    <text evidence="9">Protein modification; lipoprotein biosynthesis (N-acyl transfer).</text>
</comment>
<sequence>MLAGACAALALPPLYLVPVLPVMLFVLLRFAESARSWRAAALYGFWFGLGLHTAGLYWLTNAILTRVDTFWWVVPIAAPGCALLLAPFAAVPAVLCRLAPSGWPRVLVFAGAWTFADMGRVFLFTGFPWNPLGSIWEWPGRAGDVLMQPASIVGVDGLTLFGVVAALGVWQGWRAIALVACAFVAWVGFGIWRLDSVRPVSFVNPVVVLVQGNVSESEKLARSDLVAVFQRYLDLTRQGMAQAQVRYPGRAIAFAWPETAFPGLLDEDTLDRQAIMRAGEGATYGLIGTLRDDGRGHWFNSVMAVDPRGAVAAAYDKSTLVPFGEYQPAFIPFNILPAQLTPGAGLKTWHLPGIGAVAPLVCYEVIFSGHVARRDARPDWLLNVTNDAWYGNSAGPRQHLASVRMRAVEEGLPIARAANTGISAAYGPTGHELGRLGWGVPGSLPIGLPSPLPPTVFARFGRLIPILLSLLCILAGIAMRPRKTSRLKNY</sequence>
<evidence type="ECO:0000256" key="6">
    <source>
        <dbReference type="ARBA" id="ARBA00022989"/>
    </source>
</evidence>
<dbReference type="GO" id="GO:0042158">
    <property type="term" value="P:lipoprotein biosynthetic process"/>
    <property type="evidence" value="ECO:0007669"/>
    <property type="project" value="UniProtKB-UniRule"/>
</dbReference>
<evidence type="ECO:0000256" key="7">
    <source>
        <dbReference type="ARBA" id="ARBA00023136"/>
    </source>
</evidence>